<dbReference type="InterPro" id="IPR007432">
    <property type="entry name" value="DUF480"/>
</dbReference>
<dbReference type="Gene3D" id="1.10.10.10">
    <property type="entry name" value="Winged helix-like DNA-binding domain superfamily/Winged helix DNA-binding domain"/>
    <property type="match status" value="2"/>
</dbReference>
<accession>A0A271J2X2</accession>
<evidence type="ECO:0000313" key="3">
    <source>
        <dbReference type="EMBL" id="PAP77647.1"/>
    </source>
</evidence>
<evidence type="ECO:0000256" key="1">
    <source>
        <dbReference type="HAMAP-Rule" id="MF_01584"/>
    </source>
</evidence>
<sequence length="215" mass="23627">MSRPTLDPIETRVAGALVEKALATPDAYPLTLNALVAACNQRSSREPVTDYGEREVKEAAERLMRRGLAGTSAGAGHRVAKFRHNLDRSLDLSRRELAALAVLMLRGPQTSGEIRTRTSRLVDFASVEDAEEALWMLSDRDDPLVVRLPREPGQSTDRYAHTLSGEVEAAATSTEAEEEAVPVAGGLTLAERVEVLEAEVERLRAEMDSFREQFE</sequence>
<reference evidence="3 4" key="1">
    <citation type="submission" date="2016-11" db="EMBL/GenBank/DDBJ databases">
        <title>Study of marine rhodopsin-containing bacteria.</title>
        <authorList>
            <person name="Yoshizawa S."/>
            <person name="Kumagai Y."/>
            <person name="Kogure K."/>
        </authorList>
    </citation>
    <scope>NUCLEOTIDE SEQUENCE [LARGE SCALE GENOMIC DNA]</scope>
    <source>
        <strain evidence="3 4">SAORIC-28</strain>
    </source>
</reference>
<feature type="coiled-coil region" evidence="2">
    <location>
        <begin position="186"/>
        <end position="213"/>
    </location>
</feature>
<dbReference type="SUPFAM" id="SSF46785">
    <property type="entry name" value="Winged helix' DNA-binding domain"/>
    <property type="match status" value="2"/>
</dbReference>
<dbReference type="InterPro" id="IPR036388">
    <property type="entry name" value="WH-like_DNA-bd_sf"/>
</dbReference>
<organism evidence="3 4">
    <name type="scientific">Rubrivirga marina</name>
    <dbReference type="NCBI Taxonomy" id="1196024"/>
    <lineage>
        <taxon>Bacteria</taxon>
        <taxon>Pseudomonadati</taxon>
        <taxon>Rhodothermota</taxon>
        <taxon>Rhodothermia</taxon>
        <taxon>Rhodothermales</taxon>
        <taxon>Rubricoccaceae</taxon>
        <taxon>Rubrivirga</taxon>
    </lineage>
</organism>
<dbReference type="EMBL" id="MQWD01000001">
    <property type="protein sequence ID" value="PAP77647.1"/>
    <property type="molecule type" value="Genomic_DNA"/>
</dbReference>
<protein>
    <submittedName>
        <fullName evidence="3">Uncharacterized protein</fullName>
    </submittedName>
</protein>
<dbReference type="PANTHER" id="PTHR38768:SF1">
    <property type="entry name" value="UPF0502 PROTEIN YCEH"/>
    <property type="match status" value="1"/>
</dbReference>
<comment type="caution">
    <text evidence="3">The sequence shown here is derived from an EMBL/GenBank/DDBJ whole genome shotgun (WGS) entry which is preliminary data.</text>
</comment>
<dbReference type="PANTHER" id="PTHR38768">
    <property type="entry name" value="UPF0502 PROTEIN YCEH"/>
    <property type="match status" value="1"/>
</dbReference>
<dbReference type="InterPro" id="IPR036390">
    <property type="entry name" value="WH_DNA-bd_sf"/>
</dbReference>
<keyword evidence="2" id="KW-0175">Coiled coil</keyword>
<keyword evidence="4" id="KW-1185">Reference proteome</keyword>
<dbReference type="HAMAP" id="MF_01584">
    <property type="entry name" value="UPF0502"/>
    <property type="match status" value="1"/>
</dbReference>
<dbReference type="Pfam" id="PF04337">
    <property type="entry name" value="DUF480"/>
    <property type="match status" value="1"/>
</dbReference>
<evidence type="ECO:0000313" key="4">
    <source>
        <dbReference type="Proteomes" id="UP000216339"/>
    </source>
</evidence>
<name>A0A271J2X2_9BACT</name>
<dbReference type="OrthoDB" id="9784785at2"/>
<evidence type="ECO:0000256" key="2">
    <source>
        <dbReference type="SAM" id="Coils"/>
    </source>
</evidence>
<dbReference type="AlphaFoldDB" id="A0A271J2X2"/>
<dbReference type="Proteomes" id="UP000216339">
    <property type="component" value="Unassembled WGS sequence"/>
</dbReference>
<comment type="similarity">
    <text evidence="1">Belongs to the UPF0502 family.</text>
</comment>
<dbReference type="RefSeq" id="WP_095511316.1">
    <property type="nucleotide sequence ID" value="NZ_MQWD01000001.1"/>
</dbReference>
<gene>
    <name evidence="3" type="ORF">BSZ37_14960</name>
</gene>
<proteinExistence type="inferred from homology"/>